<evidence type="ECO:0000313" key="3">
    <source>
        <dbReference type="EMBL" id="NUU47826.1"/>
    </source>
</evidence>
<protein>
    <submittedName>
        <fullName evidence="3">SDR family oxidoreductase</fullName>
    </submittedName>
</protein>
<dbReference type="Pfam" id="PF13561">
    <property type="entry name" value="adh_short_C2"/>
    <property type="match status" value="1"/>
</dbReference>
<sequence>MSRTYVVTGSASGIGQATTNLLVKLGHTVIGVDRSHANIVADLSTADGRKELVDAVAKLTDTVDGLICAAGLGLDAPVTAQVNYYGTLATLIGLRPFLANSAAPRAVVLASVAVLFDADADLLGAFEGYDEAAAIVRAEAITDQPGAIYSTSKRAVARWVKRHAPTSEWAGAGIALNAIAPGMVMTPMISEQIKLPEVRRAMLERVPMPLNGIAEADDIARALAWFAGPENTHITGQIIYIDGGAEASLRGVGTL</sequence>
<evidence type="ECO:0000256" key="1">
    <source>
        <dbReference type="ARBA" id="ARBA00006484"/>
    </source>
</evidence>
<dbReference type="PANTHER" id="PTHR24321">
    <property type="entry name" value="DEHYDROGENASES, SHORT CHAIN"/>
    <property type="match status" value="1"/>
</dbReference>
<dbReference type="EMBL" id="JABMCH010000065">
    <property type="protein sequence ID" value="NUU47826.1"/>
    <property type="molecule type" value="Genomic_DNA"/>
</dbReference>
<dbReference type="GO" id="GO:0016491">
    <property type="term" value="F:oxidoreductase activity"/>
    <property type="evidence" value="ECO:0007669"/>
    <property type="project" value="UniProtKB-KW"/>
</dbReference>
<reference evidence="3 4" key="1">
    <citation type="submission" date="2020-05" db="EMBL/GenBank/DDBJ databases">
        <title>Genome Sequencing of Type Strains.</title>
        <authorList>
            <person name="Lemaire J.F."/>
            <person name="Inderbitzin P."/>
            <person name="Gregorio O.A."/>
            <person name="Collins S.B."/>
            <person name="Wespe N."/>
            <person name="Knight-Connoni V."/>
        </authorList>
    </citation>
    <scope>NUCLEOTIDE SEQUENCE [LARGE SCALE GENOMIC DNA]</scope>
    <source>
        <strain evidence="3 4">DSM 100049</strain>
    </source>
</reference>
<organism evidence="3 4">
    <name type="scientific">Sphingomonas zeae</name>
    <dbReference type="NCBI Taxonomy" id="1646122"/>
    <lineage>
        <taxon>Bacteria</taxon>
        <taxon>Pseudomonadati</taxon>
        <taxon>Pseudomonadota</taxon>
        <taxon>Alphaproteobacteria</taxon>
        <taxon>Sphingomonadales</taxon>
        <taxon>Sphingomonadaceae</taxon>
        <taxon>Sphingomonas</taxon>
    </lineage>
</organism>
<dbReference type="InterPro" id="IPR036291">
    <property type="entry name" value="NAD(P)-bd_dom_sf"/>
</dbReference>
<keyword evidence="2" id="KW-0560">Oxidoreductase</keyword>
<dbReference type="PRINTS" id="PR00081">
    <property type="entry name" value="GDHRDH"/>
</dbReference>
<evidence type="ECO:0000313" key="4">
    <source>
        <dbReference type="Proteomes" id="UP000536441"/>
    </source>
</evidence>
<name>A0A7Y6EI02_9SPHN</name>
<evidence type="ECO:0000256" key="2">
    <source>
        <dbReference type="ARBA" id="ARBA00023002"/>
    </source>
</evidence>
<proteinExistence type="inferred from homology"/>
<gene>
    <name evidence="3" type="ORF">HP438_12685</name>
</gene>
<dbReference type="SUPFAM" id="SSF51735">
    <property type="entry name" value="NAD(P)-binding Rossmann-fold domains"/>
    <property type="match status" value="1"/>
</dbReference>
<dbReference type="RefSeq" id="WP_175312418.1">
    <property type="nucleotide sequence ID" value="NZ_CBCRYR010000012.1"/>
</dbReference>
<dbReference type="PANTHER" id="PTHR24321:SF8">
    <property type="entry name" value="ESTRADIOL 17-BETA-DEHYDROGENASE 8-RELATED"/>
    <property type="match status" value="1"/>
</dbReference>
<dbReference type="Proteomes" id="UP000536441">
    <property type="component" value="Unassembled WGS sequence"/>
</dbReference>
<dbReference type="InterPro" id="IPR002347">
    <property type="entry name" value="SDR_fam"/>
</dbReference>
<comment type="caution">
    <text evidence="3">The sequence shown here is derived from an EMBL/GenBank/DDBJ whole genome shotgun (WGS) entry which is preliminary data.</text>
</comment>
<accession>A0A7Y6EI02</accession>
<keyword evidence="4" id="KW-1185">Reference proteome</keyword>
<dbReference type="Gene3D" id="3.40.50.720">
    <property type="entry name" value="NAD(P)-binding Rossmann-like Domain"/>
    <property type="match status" value="1"/>
</dbReference>
<comment type="similarity">
    <text evidence="1">Belongs to the short-chain dehydrogenases/reductases (SDR) family.</text>
</comment>
<dbReference type="Pfam" id="PF00106">
    <property type="entry name" value="adh_short"/>
    <property type="match status" value="1"/>
</dbReference>
<dbReference type="AlphaFoldDB" id="A0A7Y6EI02"/>